<accession>A0A1A0HIX2</accession>
<sequence length="219" mass="24025">MAPVDAMFCVFQGALKLAVLYAFHSAVDLTLLYAFHGAVDLTVLCGFRSAVYRCFKHFTVPWTSRCFMHFTVPCTGALSISQCQSPKIQDFWIYGRYSLLEWPKFCGLVTVPRISSKSNDLTTFRWSCDVWVSGCFGDPQVLGGSWRNLTPSLALQSGSWIEDMAGTSPNGRGVSRTSEHLSGLLLIPACTHVIVATCCHWHHASTSPPTIVGVARSPA</sequence>
<dbReference type="AlphaFoldDB" id="A0A1A0HIX2"/>
<proteinExistence type="predicted"/>
<evidence type="ECO:0000313" key="2">
    <source>
        <dbReference type="Proteomes" id="UP000092555"/>
    </source>
</evidence>
<keyword evidence="2" id="KW-1185">Reference proteome</keyword>
<name>A0A1A0HIX2_9ASCO</name>
<comment type="caution">
    <text evidence="1">The sequence shown here is derived from an EMBL/GenBank/DDBJ whole genome shotgun (WGS) entry which is preliminary data.</text>
</comment>
<reference evidence="1 2" key="1">
    <citation type="submission" date="2016-05" db="EMBL/GenBank/DDBJ databases">
        <title>Comparative genomics of biotechnologically important yeasts.</title>
        <authorList>
            <consortium name="DOE Joint Genome Institute"/>
            <person name="Riley R."/>
            <person name="Haridas S."/>
            <person name="Wolfe K.H."/>
            <person name="Lopes M.R."/>
            <person name="Hittinger C.T."/>
            <person name="Goker M."/>
            <person name="Salamov A."/>
            <person name="Wisecaver J."/>
            <person name="Long T.M."/>
            <person name="Aerts A.L."/>
            <person name="Barry K."/>
            <person name="Choi C."/>
            <person name="Clum A."/>
            <person name="Coughlan A.Y."/>
            <person name="Deshpande S."/>
            <person name="Douglass A.P."/>
            <person name="Hanson S.J."/>
            <person name="Klenk H.-P."/>
            <person name="LaButti K."/>
            <person name="Lapidus A."/>
            <person name="Lindquist E."/>
            <person name="Lipzen A."/>
            <person name="Meier-kolthoff J.P."/>
            <person name="Ohm R.A."/>
            <person name="Otillar R.P."/>
            <person name="Pangilinan J."/>
            <person name="Peng Y."/>
            <person name="Rokas A."/>
            <person name="Rosa C.A."/>
            <person name="Scheuner C."/>
            <person name="Sibirny A.A."/>
            <person name="Slot J.C."/>
            <person name="Stielow J.B."/>
            <person name="Sun H."/>
            <person name="Kurtzman C.P."/>
            <person name="Blackwell M."/>
            <person name="Grigoriev I.V."/>
            <person name="Jeffries T.W."/>
        </authorList>
    </citation>
    <scope>NUCLEOTIDE SEQUENCE [LARGE SCALE GENOMIC DNA]</scope>
    <source>
        <strain evidence="1 2">NRRL YB-4993</strain>
    </source>
</reference>
<protein>
    <submittedName>
        <fullName evidence="1">Uncharacterized protein</fullName>
    </submittedName>
</protein>
<dbReference type="GeneID" id="30026945"/>
<dbReference type="EMBL" id="LXTC01000001">
    <property type="protein sequence ID" value="OBA23832.1"/>
    <property type="molecule type" value="Genomic_DNA"/>
</dbReference>
<organism evidence="1 2">
    <name type="scientific">Metschnikowia bicuspidata var. bicuspidata NRRL YB-4993</name>
    <dbReference type="NCBI Taxonomy" id="869754"/>
    <lineage>
        <taxon>Eukaryota</taxon>
        <taxon>Fungi</taxon>
        <taxon>Dikarya</taxon>
        <taxon>Ascomycota</taxon>
        <taxon>Saccharomycotina</taxon>
        <taxon>Pichiomycetes</taxon>
        <taxon>Metschnikowiaceae</taxon>
        <taxon>Metschnikowia</taxon>
    </lineage>
</organism>
<dbReference type="RefSeq" id="XP_018714313.1">
    <property type="nucleotide sequence ID" value="XM_018853969.1"/>
</dbReference>
<gene>
    <name evidence="1" type="ORF">METBIDRAFT_113718</name>
</gene>
<dbReference type="Proteomes" id="UP000092555">
    <property type="component" value="Unassembled WGS sequence"/>
</dbReference>
<evidence type="ECO:0000313" key="1">
    <source>
        <dbReference type="EMBL" id="OBA23832.1"/>
    </source>
</evidence>